<accession>A0A2U2XEC5</accession>
<dbReference type="Proteomes" id="UP000245370">
    <property type="component" value="Unassembled WGS sequence"/>
</dbReference>
<dbReference type="EMBL" id="QFRJ01000003">
    <property type="protein sequence ID" value="PWH86097.1"/>
    <property type="molecule type" value="Genomic_DNA"/>
</dbReference>
<name>A0A2U2XEC5_9FLAO</name>
<keyword evidence="2" id="KW-1185">Reference proteome</keyword>
<reference evidence="1 2" key="1">
    <citation type="submission" date="2018-05" db="EMBL/GenBank/DDBJ databases">
        <title>Brumimicrobium oceani sp. nov., isolated from coastal sediment.</title>
        <authorList>
            <person name="Kou Y."/>
        </authorList>
    </citation>
    <scope>NUCLEOTIDE SEQUENCE [LARGE SCALE GENOMIC DNA]</scope>
    <source>
        <strain evidence="1 2">C305</strain>
    </source>
</reference>
<sequence length="106" mass="12766">MKMTLQARIRALQIVKQTQNQMWKRIKKWIHNILPKDTEFEKNKLVYRTSEVHMANIMKLKLEEEGVHVIVINKMDTSYNNFGQIEIYVNQSDVIRAKYIIEKPYE</sequence>
<organism evidence="1 2">
    <name type="scientific">Brumimicrobium oceani</name>
    <dbReference type="NCBI Taxonomy" id="2100725"/>
    <lineage>
        <taxon>Bacteria</taxon>
        <taxon>Pseudomonadati</taxon>
        <taxon>Bacteroidota</taxon>
        <taxon>Flavobacteriia</taxon>
        <taxon>Flavobacteriales</taxon>
        <taxon>Crocinitomicaceae</taxon>
        <taxon>Brumimicrobium</taxon>
    </lineage>
</organism>
<dbReference type="AlphaFoldDB" id="A0A2U2XEC5"/>
<reference evidence="1 2" key="2">
    <citation type="submission" date="2018-05" db="EMBL/GenBank/DDBJ databases">
        <authorList>
            <person name="Lanie J.A."/>
            <person name="Ng W.-L."/>
            <person name="Kazmierczak K.M."/>
            <person name="Andrzejewski T.M."/>
            <person name="Davidsen T.M."/>
            <person name="Wayne K.J."/>
            <person name="Tettelin H."/>
            <person name="Glass J.I."/>
            <person name="Rusch D."/>
            <person name="Podicherti R."/>
            <person name="Tsui H.-C.T."/>
            <person name="Winkler M.E."/>
        </authorList>
    </citation>
    <scope>NUCLEOTIDE SEQUENCE [LARGE SCALE GENOMIC DNA]</scope>
    <source>
        <strain evidence="1 2">C305</strain>
    </source>
</reference>
<proteinExistence type="predicted"/>
<comment type="caution">
    <text evidence="1">The sequence shown here is derived from an EMBL/GenBank/DDBJ whole genome shotgun (WGS) entry which is preliminary data.</text>
</comment>
<gene>
    <name evidence="1" type="ORF">DIT68_05960</name>
</gene>
<evidence type="ECO:0000313" key="1">
    <source>
        <dbReference type="EMBL" id="PWH86097.1"/>
    </source>
</evidence>
<evidence type="ECO:0000313" key="2">
    <source>
        <dbReference type="Proteomes" id="UP000245370"/>
    </source>
</evidence>
<protein>
    <submittedName>
        <fullName evidence="1">Uncharacterized protein</fullName>
    </submittedName>
</protein>